<dbReference type="PANTHER" id="PTHR12802:SF155">
    <property type="entry name" value="DEUBIQUITINASE MYSM1"/>
    <property type="match status" value="1"/>
</dbReference>
<keyword evidence="4" id="KW-0539">Nucleus</keyword>
<feature type="domain" description="SANT" evidence="7">
    <location>
        <begin position="249"/>
        <end position="292"/>
    </location>
</feature>
<name>A0AAU9KXH3_9STRA</name>
<keyword evidence="3" id="KW-0804">Transcription</keyword>
<dbReference type="PROSITE" id="PS51293">
    <property type="entry name" value="SANT"/>
    <property type="match status" value="1"/>
</dbReference>
<dbReference type="PROSITE" id="PS50090">
    <property type="entry name" value="MYB_LIKE"/>
    <property type="match status" value="1"/>
</dbReference>
<dbReference type="Proteomes" id="UP001160483">
    <property type="component" value="Unassembled WGS sequence"/>
</dbReference>
<keyword evidence="1" id="KW-0805">Transcription regulation</keyword>
<gene>
    <name evidence="9" type="ORF">PBS003_LOCUS3902</name>
</gene>
<accession>A0AAU9KXH3</accession>
<evidence type="ECO:0000313" key="10">
    <source>
        <dbReference type="Proteomes" id="UP001160483"/>
    </source>
</evidence>
<protein>
    <submittedName>
        <fullName evidence="9">Uncharacterized protein</fullName>
    </submittedName>
</protein>
<dbReference type="PROSITE" id="PS51294">
    <property type="entry name" value="HTH_MYB"/>
    <property type="match status" value="1"/>
</dbReference>
<dbReference type="Gene3D" id="1.10.10.60">
    <property type="entry name" value="Homeodomain-like"/>
    <property type="match status" value="1"/>
</dbReference>
<dbReference type="InterPro" id="IPR017884">
    <property type="entry name" value="SANT_dom"/>
</dbReference>
<dbReference type="EMBL" id="CAKKTJ010000168">
    <property type="protein sequence ID" value="CAH0477149.1"/>
    <property type="molecule type" value="Genomic_DNA"/>
</dbReference>
<evidence type="ECO:0000256" key="2">
    <source>
        <dbReference type="ARBA" id="ARBA00023125"/>
    </source>
</evidence>
<dbReference type="InterPro" id="IPR001005">
    <property type="entry name" value="SANT/Myb"/>
</dbReference>
<evidence type="ECO:0000259" key="8">
    <source>
        <dbReference type="PROSITE" id="PS51294"/>
    </source>
</evidence>
<feature type="domain" description="HTH myb-type" evidence="8">
    <location>
        <begin position="246"/>
        <end position="300"/>
    </location>
</feature>
<dbReference type="SMART" id="SM00717">
    <property type="entry name" value="SANT"/>
    <property type="match status" value="1"/>
</dbReference>
<dbReference type="AlphaFoldDB" id="A0AAU9KXH3"/>
<reference evidence="9" key="1">
    <citation type="submission" date="2021-11" db="EMBL/GenBank/DDBJ databases">
        <authorList>
            <person name="Islam A."/>
            <person name="Islam S."/>
            <person name="Flora M.S."/>
            <person name="Rahman M."/>
            <person name="Ziaur R.M."/>
            <person name="Epstein J.H."/>
            <person name="Hassan M."/>
            <person name="Klassen M."/>
            <person name="Woodard K."/>
            <person name="Webb A."/>
            <person name="Webby R.J."/>
            <person name="El Zowalaty M.E."/>
        </authorList>
    </citation>
    <scope>NUCLEOTIDE SEQUENCE</scope>
    <source>
        <strain evidence="9">Pbs3</strain>
    </source>
</reference>
<dbReference type="PANTHER" id="PTHR12802">
    <property type="entry name" value="SWI/SNF COMPLEX-RELATED"/>
    <property type="match status" value="1"/>
</dbReference>
<evidence type="ECO:0000256" key="3">
    <source>
        <dbReference type="ARBA" id="ARBA00023163"/>
    </source>
</evidence>
<keyword evidence="2" id="KW-0238">DNA-binding</keyword>
<feature type="compositionally biased region" description="Polar residues" evidence="5">
    <location>
        <begin position="436"/>
        <end position="450"/>
    </location>
</feature>
<comment type="caution">
    <text evidence="9">The sequence shown here is derived from an EMBL/GenBank/DDBJ whole genome shotgun (WGS) entry which is preliminary data.</text>
</comment>
<proteinExistence type="predicted"/>
<dbReference type="CDD" id="cd00167">
    <property type="entry name" value="SANT"/>
    <property type="match status" value="1"/>
</dbReference>
<evidence type="ECO:0000256" key="1">
    <source>
        <dbReference type="ARBA" id="ARBA00023015"/>
    </source>
</evidence>
<dbReference type="InterPro" id="IPR006447">
    <property type="entry name" value="Myb_dom_plants"/>
</dbReference>
<feature type="region of interest" description="Disordered" evidence="5">
    <location>
        <begin position="424"/>
        <end position="468"/>
    </location>
</feature>
<feature type="region of interest" description="Disordered" evidence="5">
    <location>
        <begin position="310"/>
        <end position="355"/>
    </location>
</feature>
<evidence type="ECO:0000313" key="9">
    <source>
        <dbReference type="EMBL" id="CAH0477149.1"/>
    </source>
</evidence>
<dbReference type="Pfam" id="PF00249">
    <property type="entry name" value="Myb_DNA-binding"/>
    <property type="match status" value="1"/>
</dbReference>
<evidence type="ECO:0000256" key="4">
    <source>
        <dbReference type="ARBA" id="ARBA00023242"/>
    </source>
</evidence>
<feature type="compositionally biased region" description="Polar residues" evidence="5">
    <location>
        <begin position="193"/>
        <end position="215"/>
    </location>
</feature>
<evidence type="ECO:0000256" key="5">
    <source>
        <dbReference type="SAM" id="MobiDB-lite"/>
    </source>
</evidence>
<dbReference type="GO" id="GO:0003677">
    <property type="term" value="F:DNA binding"/>
    <property type="evidence" value="ECO:0007669"/>
    <property type="project" value="UniProtKB-KW"/>
</dbReference>
<organism evidence="9 10">
    <name type="scientific">Peronospora belbahrii</name>
    <dbReference type="NCBI Taxonomy" id="622444"/>
    <lineage>
        <taxon>Eukaryota</taxon>
        <taxon>Sar</taxon>
        <taxon>Stramenopiles</taxon>
        <taxon>Oomycota</taxon>
        <taxon>Peronosporomycetes</taxon>
        <taxon>Peronosporales</taxon>
        <taxon>Peronosporaceae</taxon>
        <taxon>Peronospora</taxon>
    </lineage>
</organism>
<feature type="domain" description="Myb-like" evidence="6">
    <location>
        <begin position="246"/>
        <end position="296"/>
    </location>
</feature>
<dbReference type="InterPro" id="IPR009057">
    <property type="entry name" value="Homeodomain-like_sf"/>
</dbReference>
<evidence type="ECO:0000259" key="6">
    <source>
        <dbReference type="PROSITE" id="PS50090"/>
    </source>
</evidence>
<feature type="compositionally biased region" description="Polar residues" evidence="5">
    <location>
        <begin position="314"/>
        <end position="350"/>
    </location>
</feature>
<dbReference type="NCBIfam" id="TIGR01557">
    <property type="entry name" value="myb_SHAQKYF"/>
    <property type="match status" value="1"/>
</dbReference>
<feature type="region of interest" description="Disordered" evidence="5">
    <location>
        <begin position="193"/>
        <end position="216"/>
    </location>
</feature>
<sequence length="468" mass="52323">MLQTPVGLALFETFCPSRKKTGSPQKKLEFIIKASTRTNASEVSQAIEVDLVAAQTTKLKKHRKSGTEHRRERGFEPIWTTTFSSILPNLNGSLLTLPPLTTSAQRCYGDDEDRYIRRREVDVASFKKESKPWRGSSGFGIANILNRNTSSIPRSTMPAISLPSFHSFGKPLIAKPERHMALYNNYEEENQQISIRQQHQHGSADSSPARQSSPTLRHIVVAPADEDEADQEMDSTAADTHGGIATQSIRGGRWTVDEHERFLEGFRIHGHKWKRVQHVVRTRSVTQVRTHAQKYLLKVAKLKAEKKQCGKSVDMTTLSAERSSKPTTVESIDGGTTESSSTPEQGGSNDSPRKCIRKKVRRLDHGSCDPVDQEYIAAAATTLCFLMSQKIDSLIDTRHELQVETSKDYEPYDCYAPQPAELNAEHGGSRKRSYTHYLTDQQDDFGSSLDTGHGEPSSYTFEGKKLCS</sequence>
<evidence type="ECO:0000259" key="7">
    <source>
        <dbReference type="PROSITE" id="PS51293"/>
    </source>
</evidence>
<dbReference type="InterPro" id="IPR017930">
    <property type="entry name" value="Myb_dom"/>
</dbReference>
<dbReference type="SUPFAM" id="SSF46689">
    <property type="entry name" value="Homeodomain-like"/>
    <property type="match status" value="1"/>
</dbReference>